<comment type="subcellular location">
    <subcellularLocation>
        <location evidence="1">Membrane</location>
        <topology evidence="1">Multi-pass membrane protein</topology>
    </subcellularLocation>
</comment>
<evidence type="ECO:0000256" key="1">
    <source>
        <dbReference type="ARBA" id="ARBA00004141"/>
    </source>
</evidence>
<feature type="transmembrane region" description="Helical" evidence="5">
    <location>
        <begin position="57"/>
        <end position="75"/>
    </location>
</feature>
<feature type="domain" description="Integral membrane bound transporter" evidence="6">
    <location>
        <begin position="44"/>
        <end position="170"/>
    </location>
</feature>
<feature type="transmembrane region" description="Helical" evidence="5">
    <location>
        <begin position="31"/>
        <end position="51"/>
    </location>
</feature>
<keyword evidence="3 5" id="KW-1133">Transmembrane helix</keyword>
<name>A0ABM8P2K1_9BURK</name>
<evidence type="ECO:0000259" key="6">
    <source>
        <dbReference type="Pfam" id="PF13515"/>
    </source>
</evidence>
<evidence type="ECO:0000256" key="4">
    <source>
        <dbReference type="ARBA" id="ARBA00023136"/>
    </source>
</evidence>
<evidence type="ECO:0000256" key="3">
    <source>
        <dbReference type="ARBA" id="ARBA00022989"/>
    </source>
</evidence>
<reference evidence="7 8" key="1">
    <citation type="submission" date="2020-10" db="EMBL/GenBank/DDBJ databases">
        <authorList>
            <person name="Peeters C."/>
        </authorList>
    </citation>
    <scope>NUCLEOTIDE SEQUENCE [LARGE SCALE GENOMIC DNA]</scope>
    <source>
        <strain evidence="7 8">LMG 28140</strain>
    </source>
</reference>
<proteinExistence type="predicted"/>
<dbReference type="EMBL" id="CAJHCP010000013">
    <property type="protein sequence ID" value="CAD6554354.1"/>
    <property type="molecule type" value="Genomic_DNA"/>
</dbReference>
<evidence type="ECO:0000256" key="5">
    <source>
        <dbReference type="SAM" id="Phobius"/>
    </source>
</evidence>
<evidence type="ECO:0000256" key="2">
    <source>
        <dbReference type="ARBA" id="ARBA00022692"/>
    </source>
</evidence>
<keyword evidence="8" id="KW-1185">Reference proteome</keyword>
<comment type="caution">
    <text evidence="7">The sequence shown here is derived from an EMBL/GenBank/DDBJ whole genome shotgun (WGS) entry which is preliminary data.</text>
</comment>
<evidence type="ECO:0000313" key="8">
    <source>
        <dbReference type="Proteomes" id="UP000598032"/>
    </source>
</evidence>
<feature type="transmembrane region" description="Helical" evidence="5">
    <location>
        <begin position="219"/>
        <end position="239"/>
    </location>
</feature>
<accession>A0ABM8P2K1</accession>
<protein>
    <recommendedName>
        <fullName evidence="6">Integral membrane bound transporter domain-containing protein</fullName>
    </recommendedName>
</protein>
<feature type="transmembrane region" description="Helical" evidence="5">
    <location>
        <begin position="278"/>
        <end position="296"/>
    </location>
</feature>
<dbReference type="Proteomes" id="UP000598032">
    <property type="component" value="Unassembled WGS sequence"/>
</dbReference>
<keyword evidence="2 5" id="KW-0812">Transmembrane</keyword>
<feature type="transmembrane region" description="Helical" evidence="5">
    <location>
        <begin position="157"/>
        <end position="180"/>
    </location>
</feature>
<dbReference type="Pfam" id="PF13515">
    <property type="entry name" value="FUSC_2"/>
    <property type="match status" value="1"/>
</dbReference>
<dbReference type="RefSeq" id="WP_201645402.1">
    <property type="nucleotide sequence ID" value="NZ_CAJHCP010000013.1"/>
</dbReference>
<feature type="transmembrane region" description="Helical" evidence="5">
    <location>
        <begin position="105"/>
        <end position="121"/>
    </location>
</feature>
<dbReference type="InterPro" id="IPR049453">
    <property type="entry name" value="Memb_transporter_dom"/>
</dbReference>
<gene>
    <name evidence="7" type="ORF">LMG28140_05485</name>
</gene>
<feature type="transmembrane region" description="Helical" evidence="5">
    <location>
        <begin position="245"/>
        <end position="266"/>
    </location>
</feature>
<sequence length="383" mass="40198">MRIADVLQTSRDAAFALGRECAAWKPSAERALLGVNAMLSVLLSVALAHMLHLADTWWVAISGFAVMQTHFAASLERALHRVLGTIIGALLGALVGPLIGAQPWFFIPVVGVIGGFTVYRANTGSASYAWVLGGVTAIMVTYEAHQLLAFRATASFALLRVIDVCVGVSACVAVSGALRLGQQWYRRHRPAQETASAAGVAGVAAQANQFSVESMRLTYAEAAVQAGFAIAICAAFAYMLKLPTLAQALVTIIAVLILPPSGIADLNKPIAVKMVQRIIGCLLAGAIGVALLPLLHGREIPCLVALSAGVWVGCHVQTGARGASYIGRQFTIAFIMVFVQDKGWSGDPGMAMSRLAGIVGGIVILAAVMLVANRLLFRSRVSI</sequence>
<organism evidence="7 8">
    <name type="scientific">Paraburkholderia metrosideri</name>
    <dbReference type="NCBI Taxonomy" id="580937"/>
    <lineage>
        <taxon>Bacteria</taxon>
        <taxon>Pseudomonadati</taxon>
        <taxon>Pseudomonadota</taxon>
        <taxon>Betaproteobacteria</taxon>
        <taxon>Burkholderiales</taxon>
        <taxon>Burkholderiaceae</taxon>
        <taxon>Paraburkholderia</taxon>
    </lineage>
</organism>
<feature type="transmembrane region" description="Helical" evidence="5">
    <location>
        <begin position="355"/>
        <end position="377"/>
    </location>
</feature>
<evidence type="ECO:0000313" key="7">
    <source>
        <dbReference type="EMBL" id="CAD6554354.1"/>
    </source>
</evidence>
<feature type="transmembrane region" description="Helical" evidence="5">
    <location>
        <begin position="82"/>
        <end position="99"/>
    </location>
</feature>
<keyword evidence="4 5" id="KW-0472">Membrane</keyword>
<feature type="transmembrane region" description="Helical" evidence="5">
    <location>
        <begin position="128"/>
        <end position="145"/>
    </location>
</feature>